<sequence length="144" mass="16184">MRTFRDRVRHAVLFELIGLLLFIPFGALLFGLPPGKLGVIGVVSATVATLWNFLYNIGFDNAMQRTVGHTNKTLRHRIVHVVLFEIGLLLLLLPPIAWYLGISLFEAFVMDVAFVVFFLFYAFAFNLAYDRIFPVPARPAADAA</sequence>
<name>A0ABV9QW05_9GAMM</name>
<evidence type="ECO:0000256" key="1">
    <source>
        <dbReference type="SAM" id="Phobius"/>
    </source>
</evidence>
<gene>
    <name evidence="3" type="ORF">ACFO6Q_13020</name>
</gene>
<dbReference type="InterPro" id="IPR058208">
    <property type="entry name" value="PACE"/>
</dbReference>
<feature type="transmembrane region" description="Helical" evidence="1">
    <location>
        <begin position="107"/>
        <end position="129"/>
    </location>
</feature>
<evidence type="ECO:0000313" key="4">
    <source>
        <dbReference type="Proteomes" id="UP001595886"/>
    </source>
</evidence>
<protein>
    <submittedName>
        <fullName evidence="3">PACE efflux transporter</fullName>
    </submittedName>
</protein>
<organism evidence="3 4">
    <name type="scientific">Dokdonella ginsengisoli</name>
    <dbReference type="NCBI Taxonomy" id="363846"/>
    <lineage>
        <taxon>Bacteria</taxon>
        <taxon>Pseudomonadati</taxon>
        <taxon>Pseudomonadota</taxon>
        <taxon>Gammaproteobacteria</taxon>
        <taxon>Lysobacterales</taxon>
        <taxon>Rhodanobacteraceae</taxon>
        <taxon>Dokdonella</taxon>
    </lineage>
</organism>
<reference evidence="4" key="1">
    <citation type="journal article" date="2019" name="Int. J. Syst. Evol. Microbiol.">
        <title>The Global Catalogue of Microorganisms (GCM) 10K type strain sequencing project: providing services to taxonomists for standard genome sequencing and annotation.</title>
        <authorList>
            <consortium name="The Broad Institute Genomics Platform"/>
            <consortium name="The Broad Institute Genome Sequencing Center for Infectious Disease"/>
            <person name="Wu L."/>
            <person name="Ma J."/>
        </authorList>
    </citation>
    <scope>NUCLEOTIDE SEQUENCE [LARGE SCALE GENOMIC DNA]</scope>
    <source>
        <strain evidence="4">CCUG 30340</strain>
    </source>
</reference>
<feature type="domain" description="Chlorhexidine efflux transporter" evidence="2">
    <location>
        <begin position="72"/>
        <end position="134"/>
    </location>
</feature>
<feature type="transmembrane region" description="Helical" evidence="1">
    <location>
        <begin position="78"/>
        <end position="101"/>
    </location>
</feature>
<dbReference type="Proteomes" id="UP001595886">
    <property type="component" value="Unassembled WGS sequence"/>
</dbReference>
<dbReference type="Pfam" id="PF05232">
    <property type="entry name" value="BTP"/>
    <property type="match status" value="2"/>
</dbReference>
<dbReference type="InterPro" id="IPR007896">
    <property type="entry name" value="BTP_bacteria"/>
</dbReference>
<keyword evidence="1" id="KW-0472">Membrane</keyword>
<feature type="domain" description="Chlorhexidine efflux transporter" evidence="2">
    <location>
        <begin position="2"/>
        <end position="65"/>
    </location>
</feature>
<evidence type="ECO:0000259" key="2">
    <source>
        <dbReference type="Pfam" id="PF05232"/>
    </source>
</evidence>
<keyword evidence="4" id="KW-1185">Reference proteome</keyword>
<keyword evidence="1" id="KW-1133">Transmembrane helix</keyword>
<evidence type="ECO:0000313" key="3">
    <source>
        <dbReference type="EMBL" id="MFC4821252.1"/>
    </source>
</evidence>
<keyword evidence="1" id="KW-0812">Transmembrane</keyword>
<dbReference type="EMBL" id="JBHSHD010000010">
    <property type="protein sequence ID" value="MFC4821252.1"/>
    <property type="molecule type" value="Genomic_DNA"/>
</dbReference>
<proteinExistence type="predicted"/>
<dbReference type="RefSeq" id="WP_380021537.1">
    <property type="nucleotide sequence ID" value="NZ_JBHSHD010000010.1"/>
</dbReference>
<accession>A0ABV9QW05</accession>
<dbReference type="NCBIfam" id="NF033664">
    <property type="entry name" value="PACE_transport"/>
    <property type="match status" value="1"/>
</dbReference>
<comment type="caution">
    <text evidence="3">The sequence shown here is derived from an EMBL/GenBank/DDBJ whole genome shotgun (WGS) entry which is preliminary data.</text>
</comment>
<feature type="transmembrane region" description="Helical" evidence="1">
    <location>
        <begin position="38"/>
        <end position="57"/>
    </location>
</feature>
<feature type="transmembrane region" description="Helical" evidence="1">
    <location>
        <begin position="12"/>
        <end position="32"/>
    </location>
</feature>